<dbReference type="PRINTS" id="PR00455">
    <property type="entry name" value="HTHTETR"/>
</dbReference>
<evidence type="ECO:0000313" key="6">
    <source>
        <dbReference type="EMBL" id="SEO99112.1"/>
    </source>
</evidence>
<dbReference type="AlphaFoldDB" id="A0A1H8U751"/>
<protein>
    <submittedName>
        <fullName evidence="6">Transcriptional regulator, TetR family</fullName>
    </submittedName>
</protein>
<reference evidence="6 7" key="1">
    <citation type="submission" date="2016-10" db="EMBL/GenBank/DDBJ databases">
        <authorList>
            <person name="de Groot N.N."/>
        </authorList>
    </citation>
    <scope>NUCLEOTIDE SEQUENCE [LARGE SCALE GENOMIC DNA]</scope>
    <source>
        <strain evidence="6 7">CGMCC 1.10238</strain>
    </source>
</reference>
<gene>
    <name evidence="6" type="ORF">SAMN04487895_11677</name>
</gene>
<evidence type="ECO:0000256" key="1">
    <source>
        <dbReference type="ARBA" id="ARBA00023015"/>
    </source>
</evidence>
<dbReference type="EMBL" id="FODH01000016">
    <property type="protein sequence ID" value="SEO99112.1"/>
    <property type="molecule type" value="Genomic_DNA"/>
</dbReference>
<dbReference type="Gene3D" id="1.10.10.60">
    <property type="entry name" value="Homeodomain-like"/>
    <property type="match status" value="1"/>
</dbReference>
<feature type="domain" description="HTH tetR-type" evidence="5">
    <location>
        <begin position="26"/>
        <end position="86"/>
    </location>
</feature>
<dbReference type="InterPro" id="IPR041347">
    <property type="entry name" value="MftR_C"/>
</dbReference>
<dbReference type="PROSITE" id="PS50977">
    <property type="entry name" value="HTH_TETR_2"/>
    <property type="match status" value="1"/>
</dbReference>
<dbReference type="Gene3D" id="1.10.357.10">
    <property type="entry name" value="Tetracycline Repressor, domain 2"/>
    <property type="match status" value="1"/>
</dbReference>
<dbReference type="GO" id="GO:0000976">
    <property type="term" value="F:transcription cis-regulatory region binding"/>
    <property type="evidence" value="ECO:0007669"/>
    <property type="project" value="TreeGrafter"/>
</dbReference>
<keyword evidence="1" id="KW-0805">Transcription regulation</keyword>
<evidence type="ECO:0000256" key="2">
    <source>
        <dbReference type="ARBA" id="ARBA00023125"/>
    </source>
</evidence>
<dbReference type="Proteomes" id="UP000198809">
    <property type="component" value="Unassembled WGS sequence"/>
</dbReference>
<dbReference type="PANTHER" id="PTHR30055">
    <property type="entry name" value="HTH-TYPE TRANSCRIPTIONAL REGULATOR RUTR"/>
    <property type="match status" value="1"/>
</dbReference>
<keyword evidence="3" id="KW-0804">Transcription</keyword>
<dbReference type="InterPro" id="IPR001647">
    <property type="entry name" value="HTH_TetR"/>
</dbReference>
<dbReference type="GO" id="GO:0003700">
    <property type="term" value="F:DNA-binding transcription factor activity"/>
    <property type="evidence" value="ECO:0007669"/>
    <property type="project" value="TreeGrafter"/>
</dbReference>
<evidence type="ECO:0000259" key="5">
    <source>
        <dbReference type="PROSITE" id="PS50977"/>
    </source>
</evidence>
<evidence type="ECO:0000256" key="3">
    <source>
        <dbReference type="ARBA" id="ARBA00023163"/>
    </source>
</evidence>
<evidence type="ECO:0000313" key="7">
    <source>
        <dbReference type="Proteomes" id="UP000198809"/>
    </source>
</evidence>
<dbReference type="Pfam" id="PF00440">
    <property type="entry name" value="TetR_N"/>
    <property type="match status" value="1"/>
</dbReference>
<proteinExistence type="predicted"/>
<feature type="DNA-binding region" description="H-T-H motif" evidence="4">
    <location>
        <begin position="49"/>
        <end position="68"/>
    </location>
</feature>
<sequence>MKRYIGGIELPDVKRQKVGLRERKKIKTRAAIQQNAIRLFREQGYQATTVEQIAEAAEISPSTFFRYFATKEAVVLEDDYDPFLIETYRKQPPELSPIQALRNAVREGYSLIPAEERSGIWERVSMAMSIPELRAAVIQQITRTGEMVADIIAERLGCSPGELKIRVLAGAFLGVVISTQMYYIEHPEREFIDILDEALALLEAGFQQ</sequence>
<evidence type="ECO:0000256" key="4">
    <source>
        <dbReference type="PROSITE-ProRule" id="PRU00335"/>
    </source>
</evidence>
<dbReference type="InterPro" id="IPR050109">
    <property type="entry name" value="HTH-type_TetR-like_transc_reg"/>
</dbReference>
<dbReference type="InterPro" id="IPR009057">
    <property type="entry name" value="Homeodomain-like_sf"/>
</dbReference>
<dbReference type="Pfam" id="PF17754">
    <property type="entry name" value="TetR_C_14"/>
    <property type="match status" value="1"/>
</dbReference>
<dbReference type="STRING" id="1333845.SAMN04487895_11677"/>
<accession>A0A1H8U751</accession>
<organism evidence="6 7">
    <name type="scientific">Paenibacillus sophorae</name>
    <dbReference type="NCBI Taxonomy" id="1333845"/>
    <lineage>
        <taxon>Bacteria</taxon>
        <taxon>Bacillati</taxon>
        <taxon>Bacillota</taxon>
        <taxon>Bacilli</taxon>
        <taxon>Bacillales</taxon>
        <taxon>Paenibacillaceae</taxon>
        <taxon>Paenibacillus</taxon>
    </lineage>
</organism>
<keyword evidence="2 4" id="KW-0238">DNA-binding</keyword>
<dbReference type="SUPFAM" id="SSF46689">
    <property type="entry name" value="Homeodomain-like"/>
    <property type="match status" value="1"/>
</dbReference>
<dbReference type="PANTHER" id="PTHR30055:SF238">
    <property type="entry name" value="MYCOFACTOCIN BIOSYNTHESIS TRANSCRIPTIONAL REGULATOR MFTR-RELATED"/>
    <property type="match status" value="1"/>
</dbReference>
<name>A0A1H8U751_9BACL</name>